<dbReference type="AlphaFoldDB" id="A0A9P6R3B5"/>
<evidence type="ECO:0000313" key="2">
    <source>
        <dbReference type="EMBL" id="KAG0308588.1"/>
    </source>
</evidence>
<feature type="domain" description="DUF6589" evidence="1">
    <location>
        <begin position="273"/>
        <end position="666"/>
    </location>
</feature>
<keyword evidence="3" id="KW-1185">Reference proteome</keyword>
<reference evidence="2" key="1">
    <citation type="journal article" date="2020" name="Fungal Divers.">
        <title>Resolving the Mortierellaceae phylogeny through synthesis of multi-gene phylogenetics and phylogenomics.</title>
        <authorList>
            <person name="Vandepol N."/>
            <person name="Liber J."/>
            <person name="Desiro A."/>
            <person name="Na H."/>
            <person name="Kennedy M."/>
            <person name="Barry K."/>
            <person name="Grigoriev I.V."/>
            <person name="Miller A.N."/>
            <person name="O'Donnell K."/>
            <person name="Stajich J.E."/>
            <person name="Bonito G."/>
        </authorList>
    </citation>
    <scope>NUCLEOTIDE SEQUENCE</scope>
    <source>
        <strain evidence="2">REB-010B</strain>
    </source>
</reference>
<dbReference type="Proteomes" id="UP000738325">
    <property type="component" value="Unassembled WGS sequence"/>
</dbReference>
<evidence type="ECO:0000259" key="1">
    <source>
        <dbReference type="Pfam" id="PF20231"/>
    </source>
</evidence>
<dbReference type="OrthoDB" id="2496395at2759"/>
<organism evidence="2 3">
    <name type="scientific">Dissophora globulifera</name>
    <dbReference type="NCBI Taxonomy" id="979702"/>
    <lineage>
        <taxon>Eukaryota</taxon>
        <taxon>Fungi</taxon>
        <taxon>Fungi incertae sedis</taxon>
        <taxon>Mucoromycota</taxon>
        <taxon>Mortierellomycotina</taxon>
        <taxon>Mortierellomycetes</taxon>
        <taxon>Mortierellales</taxon>
        <taxon>Mortierellaceae</taxon>
        <taxon>Dissophora</taxon>
    </lineage>
</organism>
<protein>
    <recommendedName>
        <fullName evidence="1">DUF6589 domain-containing protein</fullName>
    </recommendedName>
</protein>
<dbReference type="InterPro" id="IPR046496">
    <property type="entry name" value="DUF6589"/>
</dbReference>
<proteinExistence type="predicted"/>
<evidence type="ECO:0000313" key="3">
    <source>
        <dbReference type="Proteomes" id="UP000738325"/>
    </source>
</evidence>
<gene>
    <name evidence="2" type="ORF">BGZ99_001111</name>
</gene>
<sequence>MKLDDELNVFLDSLLTIRLSLKTFLVACLRSKDRRIIRKMRYFYSHNGPAEVIELWKDNIHEEDDVQSMLLAATDLLLKHCNVELDEASSDPKLRLPAKSVTSGRANAFKLRAVTRSFEVHAPTITRLITGLANANKNPSRCPTVIVTMICSMLLFLRNRNSNYLQMIMGLYLFSKGAPRQLVGLLSKTGMSVSHQTVLRSLESLTTAAKKDAKKASKTKPWYLVYDNINMAFRKYDQRLDNQDSFESGTAATLVIRECSDEIGYLQGPIQLQVSDLMPSQDNEAHLRSAIRYHLVDLLRRRVKKFETLPQRAMPAPEIKVLPTKATSTIPLPSMHVDQSSIEGNQEVIDIIMTAAMDLPHDWFNGRYILIGGDQLTVARIRSAKALRWDDVSAYHRLEWAMPVMQLFHLQMLLASTILRTHYGSNGAPGSLAAIAGLLGRKRVGLDKPDFHATDELLRHTFDAMALRIWQVELECDNLEHFDINSVGADLNEMLVTTCDRILDKYFTTRNAENLNGTSSKNAASFLRIMVLYLELTSATKAGDTGRIKECIKWLTIIFQSGSTRNYANELLHLHCGLSYTWTEKTKDAITSSWLINTTGQPNRWIPADLHQEHNNLLIKTIHSAKGSNSSWEFLEQSVSTNINTFQSIKNTVEREFEVPHSGTNHTSASSEWDVVRILEIIKENGILDNKPQPVIPRLEGMAAVKDLFAEGLKKLTHEKRIENFLSTPNAFDGHQVEQPLTDTDVDMEDVVLDIGFDIDEYVTATSD</sequence>
<dbReference type="EMBL" id="JAAAIP010001266">
    <property type="protein sequence ID" value="KAG0308588.1"/>
    <property type="molecule type" value="Genomic_DNA"/>
</dbReference>
<comment type="caution">
    <text evidence="2">The sequence shown here is derived from an EMBL/GenBank/DDBJ whole genome shotgun (WGS) entry which is preliminary data.</text>
</comment>
<dbReference type="Pfam" id="PF20231">
    <property type="entry name" value="DUF6589"/>
    <property type="match status" value="1"/>
</dbReference>
<accession>A0A9P6R3B5</accession>
<name>A0A9P6R3B5_9FUNG</name>